<feature type="domain" description="Polymerase/histidinol phosphatase N-terminal" evidence="1">
    <location>
        <begin position="11"/>
        <end position="76"/>
    </location>
</feature>
<dbReference type="EMBL" id="NSKD01000002">
    <property type="protein sequence ID" value="PAU81312.1"/>
    <property type="molecule type" value="Genomic_DNA"/>
</dbReference>
<protein>
    <submittedName>
        <fullName evidence="2">Phosphatase</fullName>
    </submittedName>
</protein>
<dbReference type="Pfam" id="PF02811">
    <property type="entry name" value="PHP"/>
    <property type="match status" value="1"/>
</dbReference>
<dbReference type="InterPro" id="IPR052018">
    <property type="entry name" value="PHP_domain"/>
</dbReference>
<dbReference type="InterPro" id="IPR003141">
    <property type="entry name" value="Pol/His_phosphatase_N"/>
</dbReference>
<accession>A0A2A2F9M1</accession>
<dbReference type="RefSeq" id="WP_095617034.1">
    <property type="nucleotide sequence ID" value="NZ_NSKD01000002.1"/>
</dbReference>
<evidence type="ECO:0000313" key="2">
    <source>
        <dbReference type="EMBL" id="PAU81312.1"/>
    </source>
</evidence>
<dbReference type="InterPro" id="IPR016195">
    <property type="entry name" value="Pol/histidinol_Pase-like"/>
</dbReference>
<dbReference type="Proteomes" id="UP000218896">
    <property type="component" value="Unassembled WGS sequence"/>
</dbReference>
<comment type="caution">
    <text evidence="2">The sequence shown here is derived from an EMBL/GenBank/DDBJ whole genome shotgun (WGS) entry which is preliminary data.</text>
</comment>
<reference evidence="2 3" key="1">
    <citation type="submission" date="2017-08" db="EMBL/GenBank/DDBJ databases">
        <title>Halovibrio sewagensis sp. nov., isolated from wastewater of high salinity.</title>
        <authorList>
            <person name="Dong X."/>
            <person name="Zhang G."/>
        </authorList>
    </citation>
    <scope>NUCLEOTIDE SEQUENCE [LARGE SCALE GENOMIC DNA]</scope>
    <source>
        <strain evidence="2 3">YL5-2</strain>
    </source>
</reference>
<evidence type="ECO:0000313" key="3">
    <source>
        <dbReference type="Proteomes" id="UP000218896"/>
    </source>
</evidence>
<dbReference type="PANTHER" id="PTHR42924">
    <property type="entry name" value="EXONUCLEASE"/>
    <property type="match status" value="1"/>
</dbReference>
<keyword evidence="3" id="KW-1185">Reference proteome</keyword>
<evidence type="ECO:0000259" key="1">
    <source>
        <dbReference type="SMART" id="SM00481"/>
    </source>
</evidence>
<name>A0A2A2F9M1_9GAMM</name>
<dbReference type="OrthoDB" id="9804333at2"/>
<dbReference type="SUPFAM" id="SSF89550">
    <property type="entry name" value="PHP domain-like"/>
    <property type="match status" value="1"/>
</dbReference>
<dbReference type="AlphaFoldDB" id="A0A2A2F9M1"/>
<dbReference type="Gene3D" id="1.10.150.650">
    <property type="match status" value="1"/>
</dbReference>
<dbReference type="CDD" id="cd07438">
    <property type="entry name" value="PHP_HisPPase_AMP"/>
    <property type="match status" value="1"/>
</dbReference>
<dbReference type="PANTHER" id="PTHR42924:SF3">
    <property type="entry name" value="POLYMERASE_HISTIDINOL PHOSPHATASE N-TERMINAL DOMAIN-CONTAINING PROTEIN"/>
    <property type="match status" value="1"/>
</dbReference>
<sequence length="292" mass="31280">MHTDGPTPLLADLHCHSTASDGGLSPASVVARAAGNGVGVLALTDHDTIAGMGEAREAAVAEGMHLVSGVELSCLWRDQTIHVVALDFDPEAAGFLAVLEGQESVRHERAGTIDERLRKQGLPSVLERARALAAGVPGRPHFARALVDAGVIPGERQAFQRYLGTGKVGDVATCWPELALVVGWIREAGGIPVLAHPRRYGLTNNKLRKLVHAFQNAGGQALEVLSAGHSPQDSGYLTRLCLDGGLWASGGSDFHWPERPWSELGRLPELPAGPEPVWWHFRRETRARLQGE</sequence>
<dbReference type="GO" id="GO:0035312">
    <property type="term" value="F:5'-3' DNA exonuclease activity"/>
    <property type="evidence" value="ECO:0007669"/>
    <property type="project" value="TreeGrafter"/>
</dbReference>
<organism evidence="2 3">
    <name type="scientific">Halovibrio salipaludis</name>
    <dbReference type="NCBI Taxonomy" id="2032626"/>
    <lineage>
        <taxon>Bacteria</taxon>
        <taxon>Pseudomonadati</taxon>
        <taxon>Pseudomonadota</taxon>
        <taxon>Gammaproteobacteria</taxon>
        <taxon>Oceanospirillales</taxon>
        <taxon>Halomonadaceae</taxon>
        <taxon>Halovibrio</taxon>
    </lineage>
</organism>
<proteinExistence type="predicted"/>
<dbReference type="Gene3D" id="3.20.20.140">
    <property type="entry name" value="Metal-dependent hydrolases"/>
    <property type="match status" value="1"/>
</dbReference>
<dbReference type="GO" id="GO:0004534">
    <property type="term" value="F:5'-3' RNA exonuclease activity"/>
    <property type="evidence" value="ECO:0007669"/>
    <property type="project" value="TreeGrafter"/>
</dbReference>
<gene>
    <name evidence="2" type="ORF">CK501_07125</name>
</gene>
<dbReference type="SMART" id="SM00481">
    <property type="entry name" value="POLIIIAc"/>
    <property type="match status" value="1"/>
</dbReference>
<dbReference type="InterPro" id="IPR004013">
    <property type="entry name" value="PHP_dom"/>
</dbReference>